<feature type="compositionally biased region" description="Basic and acidic residues" evidence="6">
    <location>
        <begin position="577"/>
        <end position="589"/>
    </location>
</feature>
<dbReference type="PROSITE" id="PS50245">
    <property type="entry name" value="CAP_GLY_2"/>
    <property type="match status" value="1"/>
</dbReference>
<keyword evidence="5" id="KW-0206">Cytoskeleton</keyword>
<dbReference type="Pfam" id="PF01302">
    <property type="entry name" value="CAP_GLY"/>
    <property type="match status" value="1"/>
</dbReference>
<comment type="caution">
    <text evidence="8">The sequence shown here is derived from an EMBL/GenBank/DDBJ whole genome shotgun (WGS) entry which is preliminary data.</text>
</comment>
<feature type="compositionally biased region" description="Basic and acidic residues" evidence="6">
    <location>
        <begin position="617"/>
        <end position="627"/>
    </location>
</feature>
<sequence>MAALRVGDTVNVPGGMHGTLKFIGTVDGKNGTFAGVELASEYAARGKNSGDVGGKHYFRTSVPGGGIFLPVDKAEKRMSGSSATSSTKQPSFKATSVAVSPNTPAAVRPKSRTSGMVKPSFSQSVGPSLQQRVASPAPTTLKPPRRESLARPTSPLRPRPTSPLRKTQNPPPAQTPAAGRLQTPKTRPSIGLAKSTIGPPGTAGKSGLRAPSLANGGPNKFSQSLRQSTSRTPSRMRGAPSFSTATTPLGPDDRFDEDDTILEQNEPDTTPTPTPNVKNPDRTSVENAEKLSQEAQRLKEQLQERDRQLGEQANSIAEMERSLVELQSMIPEAMPQGPQAESDLPRDVQALRAQLREKNEKIKALMAEFDANRADFRSTIDTLEMASTETERVYEQRVEDLLQQVQHLQERNDDVDSVAQQFKQLEELVQELEEGLEESRRAEAEARSEVEFLRGEVERGKSELRRERERAGAQAALEGGAAGGGSSSEELEELHTSLTQKEDEIRGLKTIIQSLQGTAPQDRSSYAAPTTPKANGVYTHHSKSKSTNILVSPEGQASSDALQRQIHDLESLLQQKSSHEEELQEEVRQLRQSVNVSSPKGWPFPGGTSGALGLGHRRTESQADKHNSGGSQRTIVGQAQTPHSPSLNGHRRKDSTVPELADQQSRQIDGRGSPLKDAFGIDTEGSEEANEDRRRRSAEQFLKIQAPPSVSETSTAALWCEICEESGHDILNCANMMGSSTHRQPSPQPQFRTGRDAVREGLKRSNGLGHLSANHSDRPAPLRKTGSLEPPSQAPDAPLPPPPARSGSLAAQSNGGGSNRSSATPAGSAQAASSTTATPTKPILIEGTGDQAGMLAGKTSGVIDPDRWCALCERDGHESVDCPVEDAF</sequence>
<keyword evidence="2" id="KW-0963">Cytoplasm</keyword>
<keyword evidence="9" id="KW-1185">Reference proteome</keyword>
<feature type="compositionally biased region" description="Low complexity" evidence="6">
    <location>
        <begin position="821"/>
        <end position="840"/>
    </location>
</feature>
<feature type="compositionally biased region" description="Basic and acidic residues" evidence="6">
    <location>
        <begin position="458"/>
        <end position="471"/>
    </location>
</feature>
<feature type="compositionally biased region" description="Polar residues" evidence="6">
    <location>
        <begin position="628"/>
        <end position="647"/>
    </location>
</feature>
<evidence type="ECO:0000256" key="2">
    <source>
        <dbReference type="ARBA" id="ARBA00022490"/>
    </source>
</evidence>
<dbReference type="SMART" id="SM01052">
    <property type="entry name" value="CAP_GLY"/>
    <property type="match status" value="1"/>
</dbReference>
<evidence type="ECO:0000256" key="1">
    <source>
        <dbReference type="ARBA" id="ARBA00004245"/>
    </source>
</evidence>
<dbReference type="Gene3D" id="2.30.30.190">
    <property type="entry name" value="CAP Gly-rich-like domain"/>
    <property type="match status" value="1"/>
</dbReference>
<feature type="region of interest" description="Disordered" evidence="6">
    <location>
        <begin position="575"/>
        <end position="700"/>
    </location>
</feature>
<name>A0ABR0KCJ7_9EURO</name>
<evidence type="ECO:0000256" key="4">
    <source>
        <dbReference type="ARBA" id="ARBA00023054"/>
    </source>
</evidence>
<reference evidence="8 9" key="1">
    <citation type="submission" date="2023-08" db="EMBL/GenBank/DDBJ databases">
        <title>Black Yeasts Isolated from many extreme environments.</title>
        <authorList>
            <person name="Coleine C."/>
            <person name="Stajich J.E."/>
            <person name="Selbmann L."/>
        </authorList>
    </citation>
    <scope>NUCLEOTIDE SEQUENCE [LARGE SCALE GENOMIC DNA]</scope>
    <source>
        <strain evidence="8 9">CCFEE 5885</strain>
    </source>
</reference>
<dbReference type="Gene3D" id="1.20.58.60">
    <property type="match status" value="1"/>
</dbReference>
<feature type="compositionally biased region" description="Polar residues" evidence="6">
    <location>
        <begin position="220"/>
        <end position="233"/>
    </location>
</feature>
<feature type="region of interest" description="Disordered" evidence="6">
    <location>
        <begin position="515"/>
        <end position="547"/>
    </location>
</feature>
<keyword evidence="4" id="KW-0175">Coiled coil</keyword>
<evidence type="ECO:0000313" key="8">
    <source>
        <dbReference type="EMBL" id="KAK5093327.1"/>
    </source>
</evidence>
<protein>
    <recommendedName>
        <fullName evidence="7">CAP-Gly domain-containing protein</fullName>
    </recommendedName>
</protein>
<dbReference type="Proteomes" id="UP001345013">
    <property type="component" value="Unassembled WGS sequence"/>
</dbReference>
<gene>
    <name evidence="8" type="ORF">LTR24_004313</name>
</gene>
<dbReference type="SUPFAM" id="SSF74924">
    <property type="entry name" value="Cap-Gly domain"/>
    <property type="match status" value="1"/>
</dbReference>
<evidence type="ECO:0000259" key="7">
    <source>
        <dbReference type="PROSITE" id="PS50245"/>
    </source>
</evidence>
<dbReference type="InterPro" id="IPR032108">
    <property type="entry name" value="CLIP1_ZNF"/>
</dbReference>
<evidence type="ECO:0000256" key="6">
    <source>
        <dbReference type="SAM" id="MobiDB-lite"/>
    </source>
</evidence>
<evidence type="ECO:0000256" key="5">
    <source>
        <dbReference type="ARBA" id="ARBA00023212"/>
    </source>
</evidence>
<feature type="compositionally biased region" description="Polar residues" evidence="6">
    <location>
        <begin position="120"/>
        <end position="133"/>
    </location>
</feature>
<dbReference type="InterPro" id="IPR000938">
    <property type="entry name" value="CAP-Gly_domain"/>
</dbReference>
<feature type="domain" description="CAP-Gly" evidence="7">
    <location>
        <begin position="24"/>
        <end position="70"/>
    </location>
</feature>
<dbReference type="InterPro" id="IPR036859">
    <property type="entry name" value="CAP-Gly_dom_sf"/>
</dbReference>
<evidence type="ECO:0000313" key="9">
    <source>
        <dbReference type="Proteomes" id="UP001345013"/>
    </source>
</evidence>
<feature type="region of interest" description="Disordered" evidence="6">
    <location>
        <begin position="78"/>
        <end position="310"/>
    </location>
</feature>
<dbReference type="EMBL" id="JAVRRG010000044">
    <property type="protein sequence ID" value="KAK5093327.1"/>
    <property type="molecule type" value="Genomic_DNA"/>
</dbReference>
<proteinExistence type="predicted"/>
<feature type="region of interest" description="Disordered" evidence="6">
    <location>
        <begin position="765"/>
        <end position="858"/>
    </location>
</feature>
<feature type="region of interest" description="Disordered" evidence="6">
    <location>
        <begin position="458"/>
        <end position="502"/>
    </location>
</feature>
<feature type="compositionally biased region" description="Basic and acidic residues" evidence="6">
    <location>
        <begin position="279"/>
        <end position="309"/>
    </location>
</feature>
<comment type="subcellular location">
    <subcellularLocation>
        <location evidence="1">Cytoplasm</location>
        <location evidence="1">Cytoskeleton</location>
    </subcellularLocation>
</comment>
<feature type="compositionally biased region" description="Polar residues" evidence="6">
    <location>
        <begin position="515"/>
        <end position="528"/>
    </location>
</feature>
<feature type="compositionally biased region" description="Polar residues" evidence="6">
    <location>
        <begin position="79"/>
        <end position="103"/>
    </location>
</feature>
<organism evidence="8 9">
    <name type="scientific">Lithohypha guttulata</name>
    <dbReference type="NCBI Taxonomy" id="1690604"/>
    <lineage>
        <taxon>Eukaryota</taxon>
        <taxon>Fungi</taxon>
        <taxon>Dikarya</taxon>
        <taxon>Ascomycota</taxon>
        <taxon>Pezizomycotina</taxon>
        <taxon>Eurotiomycetes</taxon>
        <taxon>Chaetothyriomycetidae</taxon>
        <taxon>Chaetothyriales</taxon>
        <taxon>Trichomeriaceae</taxon>
        <taxon>Lithohypha</taxon>
    </lineage>
</organism>
<accession>A0ABR0KCJ7</accession>
<dbReference type="Pfam" id="PF16641">
    <property type="entry name" value="CLIP1_ZNF"/>
    <property type="match status" value="2"/>
</dbReference>
<evidence type="ECO:0000256" key="3">
    <source>
        <dbReference type="ARBA" id="ARBA00022701"/>
    </source>
</evidence>
<keyword evidence="3" id="KW-0493">Microtubule</keyword>